<dbReference type="Proteomes" id="UP000027644">
    <property type="component" value="Unassembled WGS sequence"/>
</dbReference>
<evidence type="ECO:0000313" key="1">
    <source>
        <dbReference type="EMBL" id="KEQ00491.1"/>
    </source>
</evidence>
<dbReference type="InterPro" id="IPR029058">
    <property type="entry name" value="AB_hydrolase_fold"/>
</dbReference>
<dbReference type="Gene3D" id="3.40.50.1820">
    <property type="entry name" value="alpha/beta hydrolase"/>
    <property type="match status" value="1"/>
</dbReference>
<sequence>MTEKQTVLPARIFIVHGFQSSPQDNWFDWLATQIRTTGAEVTVPLMPQPDYPQAAQWQQTLDKLIGQPDEQTFLIGHSLGVITLLQFLSRHKPARLGGLILVAGFAAHLPKLQILDGYIDASQPDFAVLQQISMPVHSIISTNDPYVPEAASNDIAHALHSSIQYIPDGGHLMAEDGFRKLEPARDSLQQMLAQAATLKK</sequence>
<dbReference type="SUPFAM" id="SSF53474">
    <property type="entry name" value="alpha/beta-Hydrolases"/>
    <property type="match status" value="1"/>
</dbReference>
<dbReference type="AlphaFoldDB" id="A0A074V5P3"/>
<gene>
    <name evidence="1" type="ORF">SASC598J21_017600</name>
</gene>
<organism evidence="1 2">
    <name type="scientific">Snodgrassella alvi SCGC AB-598-J21</name>
    <dbReference type="NCBI Taxonomy" id="1385367"/>
    <lineage>
        <taxon>Bacteria</taxon>
        <taxon>Pseudomonadati</taxon>
        <taxon>Pseudomonadota</taxon>
        <taxon>Betaproteobacteria</taxon>
        <taxon>Neisseriales</taxon>
        <taxon>Neisseriaceae</taxon>
        <taxon>Snodgrassella</taxon>
    </lineage>
</organism>
<evidence type="ECO:0000313" key="2">
    <source>
        <dbReference type="Proteomes" id="UP000027644"/>
    </source>
</evidence>
<dbReference type="InterPro" id="IPR010662">
    <property type="entry name" value="RBBP9/YdeN"/>
</dbReference>
<dbReference type="PANTHER" id="PTHR15394">
    <property type="entry name" value="SERINE HYDROLASE RBBP9"/>
    <property type="match status" value="1"/>
</dbReference>
<dbReference type="Pfam" id="PF06821">
    <property type="entry name" value="Ser_hydrolase"/>
    <property type="match status" value="1"/>
</dbReference>
<dbReference type="PANTHER" id="PTHR15394:SF3">
    <property type="entry name" value="SERINE HYDROLASE RBBP9"/>
    <property type="match status" value="1"/>
</dbReference>
<reference evidence="1 2" key="1">
    <citation type="journal article" date="2014" name="PLoS Genet.">
        <title>Hidden diversity in honey bee gut symbionts detected by single-cell genomics.</title>
        <authorList>
            <person name="Engel P."/>
            <person name="Stepanauskas R."/>
            <person name="Moran N."/>
        </authorList>
    </citation>
    <scope>NUCLEOTIDE SEQUENCE [LARGE SCALE GENOMIC DNA]</scope>
    <source>
        <strain evidence="1 2">SCGC AB-598-J21</strain>
    </source>
</reference>
<dbReference type="GO" id="GO:0016787">
    <property type="term" value="F:hydrolase activity"/>
    <property type="evidence" value="ECO:0007669"/>
    <property type="project" value="UniProtKB-KW"/>
</dbReference>
<protein>
    <submittedName>
        <fullName evidence="1">Putative esterase of the alpha/beta hydrolase fold</fullName>
    </submittedName>
</protein>
<name>A0A074V5P3_9NEIS</name>
<comment type="caution">
    <text evidence="1">The sequence shown here is derived from an EMBL/GenBank/DDBJ whole genome shotgun (WGS) entry which is preliminary data.</text>
</comment>
<keyword evidence="1" id="KW-0378">Hydrolase</keyword>
<proteinExistence type="predicted"/>
<accession>A0A074V5P3</accession>
<dbReference type="EMBL" id="AVQL01000450">
    <property type="protein sequence ID" value="KEQ00491.1"/>
    <property type="molecule type" value="Genomic_DNA"/>
</dbReference>